<evidence type="ECO:0000313" key="2">
    <source>
        <dbReference type="Proteomes" id="UP000237025"/>
    </source>
</evidence>
<keyword evidence="2" id="KW-1185">Reference proteome</keyword>
<accession>A0ABX4ZYU0</accession>
<gene>
    <name evidence="1" type="ORF">C3712_16275</name>
</gene>
<proteinExistence type="predicted"/>
<organism evidence="1 2">
    <name type="scientific">Lelliottia aquatilis</name>
    <dbReference type="NCBI Taxonomy" id="2080838"/>
    <lineage>
        <taxon>Bacteria</taxon>
        <taxon>Pseudomonadati</taxon>
        <taxon>Pseudomonadota</taxon>
        <taxon>Gammaproteobacteria</taxon>
        <taxon>Enterobacterales</taxon>
        <taxon>Enterobacteriaceae</taxon>
        <taxon>Lelliottia</taxon>
    </lineage>
</organism>
<comment type="caution">
    <text evidence="1">The sequence shown here is derived from an EMBL/GenBank/DDBJ whole genome shotgun (WGS) entry which is preliminary data.</text>
</comment>
<dbReference type="Proteomes" id="UP000237025">
    <property type="component" value="Unassembled WGS sequence"/>
</dbReference>
<protein>
    <submittedName>
        <fullName evidence="1">Uncharacterized protein</fullName>
    </submittedName>
</protein>
<dbReference type="EMBL" id="PQVW01000013">
    <property type="protein sequence ID" value="POZ21338.1"/>
    <property type="molecule type" value="Genomic_DNA"/>
</dbReference>
<sequence length="193" mass="21631">MMTGLSPQASLEEVLESFSIEHDVGTATLQKYLTAYPAFSNEIIDLSREMARTLAEDEEPLSEYDRRLISSAVTRIQNAPGKTMIDPFADLSAQKMRDISKALNLPRQVVMAFRERTVAAESIPQRFLSRFAELLQSSVQQLTTSLEQPPMAVAGSYKSDGKPRNVQKITFEQLLRDADLSEQDIATLMEEDI</sequence>
<name>A0ABX4ZYU0_9ENTR</name>
<reference evidence="1 2" key="1">
    <citation type="submission" date="2018-02" db="EMBL/GenBank/DDBJ databases">
        <title>Lelliotia aquatilis sp. nov., isolated from drinking water.</title>
        <authorList>
            <person name="Kaempfer P."/>
            <person name="Glaeser S."/>
            <person name="Exner M."/>
            <person name="Doijad S."/>
            <person name="Chakraborty T."/>
        </authorList>
    </citation>
    <scope>NUCLEOTIDE SEQUENCE [LARGE SCALE GENOMIC DNA]</scope>
    <source>
        <strain evidence="1 2">6331-17</strain>
    </source>
</reference>
<evidence type="ECO:0000313" key="1">
    <source>
        <dbReference type="EMBL" id="POZ21338.1"/>
    </source>
</evidence>
<dbReference type="RefSeq" id="WP_103949914.1">
    <property type="nucleotide sequence ID" value="NZ_PQVT01000014.1"/>
</dbReference>